<evidence type="ECO:0000313" key="1">
    <source>
        <dbReference type="EMBL" id="MDG0864009.1"/>
    </source>
</evidence>
<dbReference type="AlphaFoldDB" id="A0A9X4LJT2"/>
<organism evidence="1 2">
    <name type="scientific">Pelomonas aquatica</name>
    <dbReference type="NCBI Taxonomy" id="431058"/>
    <lineage>
        <taxon>Bacteria</taxon>
        <taxon>Pseudomonadati</taxon>
        <taxon>Pseudomonadota</taxon>
        <taxon>Betaproteobacteria</taxon>
        <taxon>Burkholderiales</taxon>
        <taxon>Sphaerotilaceae</taxon>
        <taxon>Roseateles</taxon>
    </lineage>
</organism>
<proteinExistence type="predicted"/>
<reference evidence="1" key="1">
    <citation type="submission" date="2019-02" db="EMBL/GenBank/DDBJ databases">
        <title>Draft genome of the type strain Pelomonas aquatica CCUG 52575T.</title>
        <authorList>
            <person name="Gomila M."/>
            <person name="Lalucat J."/>
        </authorList>
    </citation>
    <scope>NUCLEOTIDE SEQUENCE</scope>
    <source>
        <strain evidence="1">CCUG 52575</strain>
    </source>
</reference>
<gene>
    <name evidence="1" type="ORF">EXJ73_16230</name>
</gene>
<name>A0A9X4LJT2_9BURK</name>
<sequence length="133" mass="14259">MAVLAAISGCANGAPPTQIQEHNAMQKSGSRIPAPAVPPVSTGGVRYERVKNGLTAGFDQMGGYLAAYDEASGRQLWTLKVYDNQRVSGKEGDVQDVFFKSMALQADGTLLIENERRARFVVDLKARTSTAAQ</sequence>
<evidence type="ECO:0000313" key="2">
    <source>
        <dbReference type="Proteomes" id="UP001152766"/>
    </source>
</evidence>
<keyword evidence="2" id="KW-1185">Reference proteome</keyword>
<dbReference type="RefSeq" id="WP_268153556.1">
    <property type="nucleotide sequence ID" value="NZ_JAPPUW010000024.1"/>
</dbReference>
<dbReference type="Proteomes" id="UP001152766">
    <property type="component" value="Unassembled WGS sequence"/>
</dbReference>
<comment type="caution">
    <text evidence="1">The sequence shown here is derived from an EMBL/GenBank/DDBJ whole genome shotgun (WGS) entry which is preliminary data.</text>
</comment>
<protein>
    <submittedName>
        <fullName evidence="1">Uncharacterized protein</fullName>
    </submittedName>
</protein>
<accession>A0A9X4LJT2</accession>
<dbReference type="EMBL" id="SGUG01000025">
    <property type="protein sequence ID" value="MDG0864009.1"/>
    <property type="molecule type" value="Genomic_DNA"/>
</dbReference>